<evidence type="ECO:0000256" key="1">
    <source>
        <dbReference type="SAM" id="MobiDB-lite"/>
    </source>
</evidence>
<dbReference type="EMBL" id="CP033896">
    <property type="protein sequence ID" value="AZA14333.1"/>
    <property type="molecule type" value="Genomic_DNA"/>
</dbReference>
<sequence>MTLANMPVRNHQPHRLLHIMRRHSTLASDTAIDTTVTTAHDGKPDYSTAGTDRNSTRQ</sequence>
<reference evidence="2 3" key="1">
    <citation type="submission" date="2018-11" db="EMBL/GenBank/DDBJ databases">
        <authorList>
            <person name="Kleinhagauer T."/>
            <person name="Glaeser S.P."/>
            <person name="Spergser J."/>
            <person name="Ruckert C."/>
            <person name="Kaempfer P."/>
            <person name="Busse H.-J."/>
        </authorList>
    </citation>
    <scope>NUCLEOTIDE SEQUENCE [LARGE SCALE GENOMIC DNA]</scope>
    <source>
        <strain evidence="2 3">200CH</strain>
    </source>
</reference>
<dbReference type="KEGG" id="ccho:CCHOA_09750"/>
<keyword evidence="3" id="KW-1185">Reference proteome</keyword>
<gene>
    <name evidence="2" type="ORF">CCHOA_09750</name>
</gene>
<accession>A0A3G6J989</accession>
<dbReference type="AlphaFoldDB" id="A0A3G6J989"/>
<evidence type="ECO:0000313" key="2">
    <source>
        <dbReference type="EMBL" id="AZA14333.1"/>
    </source>
</evidence>
<proteinExistence type="predicted"/>
<name>A0A3G6J989_9CORY</name>
<feature type="region of interest" description="Disordered" evidence="1">
    <location>
        <begin position="35"/>
        <end position="58"/>
    </location>
</feature>
<organism evidence="2 3">
    <name type="scientific">Corynebacterium choanae</name>
    <dbReference type="NCBI Taxonomy" id="1862358"/>
    <lineage>
        <taxon>Bacteria</taxon>
        <taxon>Bacillati</taxon>
        <taxon>Actinomycetota</taxon>
        <taxon>Actinomycetes</taxon>
        <taxon>Mycobacteriales</taxon>
        <taxon>Corynebacteriaceae</taxon>
        <taxon>Corynebacterium</taxon>
    </lineage>
</organism>
<protein>
    <submittedName>
        <fullName evidence="2">Uncharacterized protein</fullName>
    </submittedName>
</protein>
<feature type="compositionally biased region" description="Polar residues" evidence="1">
    <location>
        <begin position="48"/>
        <end position="58"/>
    </location>
</feature>
<evidence type="ECO:0000313" key="3">
    <source>
        <dbReference type="Proteomes" id="UP000269019"/>
    </source>
</evidence>
<dbReference type="Proteomes" id="UP000269019">
    <property type="component" value="Chromosome"/>
</dbReference>